<organism evidence="1 2">
    <name type="scientific">Nannocystis exedens</name>
    <dbReference type="NCBI Taxonomy" id="54"/>
    <lineage>
        <taxon>Bacteria</taxon>
        <taxon>Pseudomonadati</taxon>
        <taxon>Myxococcota</taxon>
        <taxon>Polyangia</taxon>
        <taxon>Nannocystales</taxon>
        <taxon>Nannocystaceae</taxon>
        <taxon>Nannocystis</taxon>
    </lineage>
</organism>
<dbReference type="EMBL" id="FOMX01000038">
    <property type="protein sequence ID" value="SFF24873.1"/>
    <property type="molecule type" value="Genomic_DNA"/>
</dbReference>
<evidence type="ECO:0000313" key="2">
    <source>
        <dbReference type="Proteomes" id="UP000199400"/>
    </source>
</evidence>
<dbReference type="InterPro" id="IPR008810">
    <property type="entry name" value="R_equi_Vir"/>
</dbReference>
<reference evidence="2" key="1">
    <citation type="submission" date="2016-10" db="EMBL/GenBank/DDBJ databases">
        <authorList>
            <person name="Varghese N."/>
            <person name="Submissions S."/>
        </authorList>
    </citation>
    <scope>NUCLEOTIDE SEQUENCE [LARGE SCALE GENOMIC DNA]</scope>
    <source>
        <strain evidence="2">ATCC 25963</strain>
    </source>
</reference>
<sequence>MSTTLSREFVAQDLRRALQDKLDPAQLDAVCRLTGETSRGYPASGQAAPCICVHIDMPGGRTFRAGPYPCEPIGQPSDGEVSTDDLALLYEATRSCQFVSTPVYLSIQFFDGSGNVLGTFQGAPASGPAGIGGGVGSWS</sequence>
<gene>
    <name evidence="1" type="ORF">SAMN02745121_07721</name>
</gene>
<protein>
    <submittedName>
        <fullName evidence="1">Virulence-associated protein</fullName>
    </submittedName>
</protein>
<evidence type="ECO:0000313" key="1">
    <source>
        <dbReference type="EMBL" id="SFF24873.1"/>
    </source>
</evidence>
<proteinExistence type="predicted"/>
<keyword evidence="2" id="KW-1185">Reference proteome</keyword>
<dbReference type="Gene3D" id="2.40.128.480">
    <property type="entry name" value="Rhodococcus equi virulence-associated protein"/>
    <property type="match status" value="1"/>
</dbReference>
<dbReference type="Proteomes" id="UP000199400">
    <property type="component" value="Unassembled WGS sequence"/>
</dbReference>
<dbReference type="RefSeq" id="WP_170136251.1">
    <property type="nucleotide sequence ID" value="NZ_FOMX01000038.1"/>
</dbReference>
<dbReference type="Pfam" id="PF05526">
    <property type="entry name" value="R_equi_Vir"/>
    <property type="match status" value="1"/>
</dbReference>
<name>A0A1I2H678_9BACT</name>
<dbReference type="AlphaFoldDB" id="A0A1I2H678"/>
<dbReference type="InterPro" id="IPR038625">
    <property type="entry name" value="R_equi_Vir_sf"/>
</dbReference>
<accession>A0A1I2H678</accession>